<feature type="signal peptide" evidence="1">
    <location>
        <begin position="1"/>
        <end position="21"/>
    </location>
</feature>
<dbReference type="Proteomes" id="UP000075683">
    <property type="component" value="Unassembled WGS sequence"/>
</dbReference>
<evidence type="ECO:0008006" key="4">
    <source>
        <dbReference type="Google" id="ProtNLM"/>
    </source>
</evidence>
<sequence length="152" mass="17357">MKGKRCAILFLAFFTALSGCSQGEGKAVAGNMNEAAAVSHDDGEEREKAEQMKEAALSMKEMKNVCLVKGKKQTVLAFQVYHRHRFRMEKIQKDLSEEMKKRFPDEKITVSYDFKIFLETSRLIHKIRSGKISGEKAEKEIGRIVRLNNEKT</sequence>
<reference evidence="2 3" key="1">
    <citation type="submission" date="2016-01" db="EMBL/GenBank/DDBJ databases">
        <title>Draft Genome Sequences of Seven Thermophilic Sporeformers Isolated from Foods.</title>
        <authorList>
            <person name="Berendsen E.M."/>
            <person name="Wells-Bennik M.H."/>
            <person name="Krawcyk A.O."/>
            <person name="De Jong A."/>
            <person name="Holsappel S."/>
            <person name="Eijlander R.T."/>
            <person name="Kuipers O.P."/>
        </authorList>
    </citation>
    <scope>NUCLEOTIDE SEQUENCE [LARGE SCALE GENOMIC DNA]</scope>
    <source>
        <strain evidence="2 3">B4135</strain>
    </source>
</reference>
<dbReference type="AlphaFoldDB" id="A0A150L9L8"/>
<dbReference type="EMBL" id="LQYT01000135">
    <property type="protein sequence ID" value="KYD08719.1"/>
    <property type="molecule type" value="Genomic_DNA"/>
</dbReference>
<gene>
    <name evidence="2" type="ORF">B4135_0400</name>
</gene>
<dbReference type="RefSeq" id="WP_061570092.1">
    <property type="nucleotide sequence ID" value="NZ_LQYT01000135.1"/>
</dbReference>
<dbReference type="OrthoDB" id="2969307at2"/>
<accession>A0A150L9L8</accession>
<feature type="chain" id="PRO_5038740726" description="Sporulation protein" evidence="1">
    <location>
        <begin position="22"/>
        <end position="152"/>
    </location>
</feature>
<protein>
    <recommendedName>
        <fullName evidence="4">Sporulation protein</fullName>
    </recommendedName>
</protein>
<keyword evidence="1" id="KW-0732">Signal</keyword>
<evidence type="ECO:0000313" key="2">
    <source>
        <dbReference type="EMBL" id="KYD08719.1"/>
    </source>
</evidence>
<dbReference type="STRING" id="301148.B4135_0400"/>
<evidence type="ECO:0000313" key="3">
    <source>
        <dbReference type="Proteomes" id="UP000075683"/>
    </source>
</evidence>
<name>A0A150L9L8_9BACI</name>
<evidence type="ECO:0000256" key="1">
    <source>
        <dbReference type="SAM" id="SignalP"/>
    </source>
</evidence>
<comment type="caution">
    <text evidence="2">The sequence shown here is derived from an EMBL/GenBank/DDBJ whole genome shotgun (WGS) entry which is preliminary data.</text>
</comment>
<dbReference type="PROSITE" id="PS51257">
    <property type="entry name" value="PROKAR_LIPOPROTEIN"/>
    <property type="match status" value="1"/>
</dbReference>
<organism evidence="2 3">
    <name type="scientific">Caldibacillus debilis</name>
    <dbReference type="NCBI Taxonomy" id="301148"/>
    <lineage>
        <taxon>Bacteria</taxon>
        <taxon>Bacillati</taxon>
        <taxon>Bacillota</taxon>
        <taxon>Bacilli</taxon>
        <taxon>Bacillales</taxon>
        <taxon>Bacillaceae</taxon>
        <taxon>Caldibacillus</taxon>
    </lineage>
</organism>
<proteinExistence type="predicted"/>